<dbReference type="Proteomes" id="UP000266673">
    <property type="component" value="Unassembled WGS sequence"/>
</dbReference>
<sequence length="120" mass="14155">MFHRSWIFSYIKRQLYSANGKWICGSNGPKKVKVEETTWLHKYSSSLLIGEVSNSPLDKTNRIDRRNSTYEMIKQSKHAMLIYYRTFSRILNLSVPGIVPFVLLIPRFWRYSPLYDSGVM</sequence>
<proteinExistence type="predicted"/>
<keyword evidence="3" id="KW-1185">Reference proteome</keyword>
<accession>A0A397VUH4</accession>
<reference evidence="2 3" key="1">
    <citation type="submission" date="2018-06" db="EMBL/GenBank/DDBJ databases">
        <title>Comparative genomics reveals the genomic features of Rhizophagus irregularis, R. cerebriforme, R. diaphanum and Gigaspora rosea, and their symbiotic lifestyle signature.</title>
        <authorList>
            <person name="Morin E."/>
            <person name="San Clemente H."/>
            <person name="Chen E.C.H."/>
            <person name="De La Providencia I."/>
            <person name="Hainaut M."/>
            <person name="Kuo A."/>
            <person name="Kohler A."/>
            <person name="Murat C."/>
            <person name="Tang N."/>
            <person name="Roy S."/>
            <person name="Loubradou J."/>
            <person name="Henrissat B."/>
            <person name="Grigoriev I.V."/>
            <person name="Corradi N."/>
            <person name="Roux C."/>
            <person name="Martin F.M."/>
        </authorList>
    </citation>
    <scope>NUCLEOTIDE SEQUENCE [LARGE SCALE GENOMIC DNA]</scope>
    <source>
        <strain evidence="2 3">DAOM 194757</strain>
    </source>
</reference>
<comment type="caution">
    <text evidence="2">The sequence shown here is derived from an EMBL/GenBank/DDBJ whole genome shotgun (WGS) entry which is preliminary data.</text>
</comment>
<keyword evidence="1" id="KW-1133">Transmembrane helix</keyword>
<evidence type="ECO:0000313" key="3">
    <source>
        <dbReference type="Proteomes" id="UP000266673"/>
    </source>
</evidence>
<evidence type="ECO:0000256" key="1">
    <source>
        <dbReference type="SAM" id="Phobius"/>
    </source>
</evidence>
<gene>
    <name evidence="2" type="ORF">C2G38_2031742</name>
</gene>
<protein>
    <submittedName>
        <fullName evidence="2">Uncharacterized protein</fullName>
    </submittedName>
</protein>
<feature type="transmembrane region" description="Helical" evidence="1">
    <location>
        <begin position="90"/>
        <end position="109"/>
    </location>
</feature>
<organism evidence="2 3">
    <name type="scientific">Gigaspora rosea</name>
    <dbReference type="NCBI Taxonomy" id="44941"/>
    <lineage>
        <taxon>Eukaryota</taxon>
        <taxon>Fungi</taxon>
        <taxon>Fungi incertae sedis</taxon>
        <taxon>Mucoromycota</taxon>
        <taxon>Glomeromycotina</taxon>
        <taxon>Glomeromycetes</taxon>
        <taxon>Diversisporales</taxon>
        <taxon>Gigasporaceae</taxon>
        <taxon>Gigaspora</taxon>
    </lineage>
</organism>
<keyword evidence="1" id="KW-0472">Membrane</keyword>
<dbReference type="AlphaFoldDB" id="A0A397VUH4"/>
<keyword evidence="1" id="KW-0812">Transmembrane</keyword>
<name>A0A397VUH4_9GLOM</name>
<evidence type="ECO:0000313" key="2">
    <source>
        <dbReference type="EMBL" id="RIB24629.1"/>
    </source>
</evidence>
<dbReference type="EMBL" id="QKWP01000209">
    <property type="protein sequence ID" value="RIB24629.1"/>
    <property type="molecule type" value="Genomic_DNA"/>
</dbReference>